<dbReference type="Proteomes" id="UP000295252">
    <property type="component" value="Unassembled WGS sequence"/>
</dbReference>
<organism evidence="1 2">
    <name type="scientific">Coffea canephora</name>
    <name type="common">Robusta coffee</name>
    <dbReference type="NCBI Taxonomy" id="49390"/>
    <lineage>
        <taxon>Eukaryota</taxon>
        <taxon>Viridiplantae</taxon>
        <taxon>Streptophyta</taxon>
        <taxon>Embryophyta</taxon>
        <taxon>Tracheophyta</taxon>
        <taxon>Spermatophyta</taxon>
        <taxon>Magnoliopsida</taxon>
        <taxon>eudicotyledons</taxon>
        <taxon>Gunneridae</taxon>
        <taxon>Pentapetalae</taxon>
        <taxon>asterids</taxon>
        <taxon>lamiids</taxon>
        <taxon>Gentianales</taxon>
        <taxon>Rubiaceae</taxon>
        <taxon>Ixoroideae</taxon>
        <taxon>Gardenieae complex</taxon>
        <taxon>Bertiereae - Coffeeae clade</taxon>
        <taxon>Coffeeae</taxon>
        <taxon>Coffea</taxon>
    </lineage>
</organism>
<name>A0A068VH64_COFCA</name>
<accession>A0A068VH64</accession>
<reference evidence="2" key="1">
    <citation type="journal article" date="2014" name="Science">
        <title>The coffee genome provides insight into the convergent evolution of caffeine biosynthesis.</title>
        <authorList>
            <person name="Denoeud F."/>
            <person name="Carretero-Paulet L."/>
            <person name="Dereeper A."/>
            <person name="Droc G."/>
            <person name="Guyot R."/>
            <person name="Pietrella M."/>
            <person name="Zheng C."/>
            <person name="Alberti A."/>
            <person name="Anthony F."/>
            <person name="Aprea G."/>
            <person name="Aury J.M."/>
            <person name="Bento P."/>
            <person name="Bernard M."/>
            <person name="Bocs S."/>
            <person name="Campa C."/>
            <person name="Cenci A."/>
            <person name="Combes M.C."/>
            <person name="Crouzillat D."/>
            <person name="Da Silva C."/>
            <person name="Daddiego L."/>
            <person name="De Bellis F."/>
            <person name="Dussert S."/>
            <person name="Garsmeur O."/>
            <person name="Gayraud T."/>
            <person name="Guignon V."/>
            <person name="Jahn K."/>
            <person name="Jamilloux V."/>
            <person name="Joet T."/>
            <person name="Labadie K."/>
            <person name="Lan T."/>
            <person name="Leclercq J."/>
            <person name="Lepelley M."/>
            <person name="Leroy T."/>
            <person name="Li L.T."/>
            <person name="Librado P."/>
            <person name="Lopez L."/>
            <person name="Munoz A."/>
            <person name="Noel B."/>
            <person name="Pallavicini A."/>
            <person name="Perrotta G."/>
            <person name="Poncet V."/>
            <person name="Pot D."/>
            <person name="Priyono X."/>
            <person name="Rigoreau M."/>
            <person name="Rouard M."/>
            <person name="Rozas J."/>
            <person name="Tranchant-Dubreuil C."/>
            <person name="VanBuren R."/>
            <person name="Zhang Q."/>
            <person name="Andrade A.C."/>
            <person name="Argout X."/>
            <person name="Bertrand B."/>
            <person name="de Kochko A."/>
            <person name="Graziosi G."/>
            <person name="Henry R.J."/>
            <person name="Jayarama X."/>
            <person name="Ming R."/>
            <person name="Nagai C."/>
            <person name="Rounsley S."/>
            <person name="Sankoff D."/>
            <person name="Giuliano G."/>
            <person name="Albert V.A."/>
            <person name="Wincker P."/>
            <person name="Lashermes P."/>
        </authorList>
    </citation>
    <scope>NUCLEOTIDE SEQUENCE [LARGE SCALE GENOMIC DNA]</scope>
    <source>
        <strain evidence="2">cv. DH200-94</strain>
    </source>
</reference>
<gene>
    <name evidence="1" type="ORF">GSCOC_T00005526001</name>
</gene>
<dbReference type="InParanoid" id="A0A068VH64"/>
<sequence length="103" mass="11883">MYQFSLTRLDLKTMENGMHVSNRVIDMFARLMNWGGRTAKIRKLERYIVEPVAVVSLKFGLHPTVVLKMLIIISELVLRSNAPLLMSSMHLSLDYVIGCRKEF</sequence>
<dbReference type="AlphaFoldDB" id="A0A068VH64"/>
<keyword evidence="2" id="KW-1185">Reference proteome</keyword>
<evidence type="ECO:0000313" key="1">
    <source>
        <dbReference type="EMBL" id="CDP19018.1"/>
    </source>
</evidence>
<dbReference type="Gramene" id="CDP19018">
    <property type="protein sequence ID" value="CDP19018"/>
    <property type="gene ID" value="GSCOC_T00005526001"/>
</dbReference>
<protein>
    <submittedName>
        <fullName evidence="1">DH200=94 genomic scaffold, scaffold_330</fullName>
    </submittedName>
</protein>
<dbReference type="EMBL" id="HG739414">
    <property type="protein sequence ID" value="CDP19018.1"/>
    <property type="molecule type" value="Genomic_DNA"/>
</dbReference>
<evidence type="ECO:0000313" key="2">
    <source>
        <dbReference type="Proteomes" id="UP000295252"/>
    </source>
</evidence>
<proteinExistence type="predicted"/>